<organism evidence="10 11">
    <name type="scientific">Dimorphilus gyrociliatus</name>
    <dbReference type="NCBI Taxonomy" id="2664684"/>
    <lineage>
        <taxon>Eukaryota</taxon>
        <taxon>Metazoa</taxon>
        <taxon>Spiralia</taxon>
        <taxon>Lophotrochozoa</taxon>
        <taxon>Annelida</taxon>
        <taxon>Polychaeta</taxon>
        <taxon>Polychaeta incertae sedis</taxon>
        <taxon>Dinophilidae</taxon>
        <taxon>Dimorphilus</taxon>
    </lineage>
</organism>
<keyword evidence="7" id="KW-0407">Ion channel</keyword>
<feature type="domain" description="Potassium channel" evidence="9">
    <location>
        <begin position="490"/>
        <end position="541"/>
    </location>
</feature>
<dbReference type="PANTHER" id="PTHR11537:SF252">
    <property type="entry name" value="POTASSIUM VOLTAGE-GATED CHANNEL PROTEIN SHAW"/>
    <property type="match status" value="1"/>
</dbReference>
<dbReference type="SUPFAM" id="SSF81324">
    <property type="entry name" value="Voltage-gated potassium channels"/>
    <property type="match status" value="2"/>
</dbReference>
<dbReference type="Pfam" id="PF07885">
    <property type="entry name" value="Ion_trans_2"/>
    <property type="match status" value="1"/>
</dbReference>
<dbReference type="EMBL" id="CAJFCJ010000011">
    <property type="protein sequence ID" value="CAD5119999.1"/>
    <property type="molecule type" value="Genomic_DNA"/>
</dbReference>
<evidence type="ECO:0000256" key="6">
    <source>
        <dbReference type="ARBA" id="ARBA00023136"/>
    </source>
</evidence>
<gene>
    <name evidence="10" type="ORF">DGYR_LOCUS8163</name>
</gene>
<keyword evidence="5" id="KW-0406">Ion transport</keyword>
<evidence type="ECO:0000259" key="9">
    <source>
        <dbReference type="Pfam" id="PF07885"/>
    </source>
</evidence>
<evidence type="ECO:0000256" key="3">
    <source>
        <dbReference type="ARBA" id="ARBA00022692"/>
    </source>
</evidence>
<dbReference type="InterPro" id="IPR028325">
    <property type="entry name" value="VG_K_chnl"/>
</dbReference>
<keyword evidence="11" id="KW-1185">Reference proteome</keyword>
<name>A0A7I8VUK0_9ANNE</name>
<dbReference type="SUPFAM" id="SSF53850">
    <property type="entry name" value="Periplasmic binding protein-like II"/>
    <property type="match status" value="1"/>
</dbReference>
<dbReference type="GO" id="GO:0001508">
    <property type="term" value="P:action potential"/>
    <property type="evidence" value="ECO:0007669"/>
    <property type="project" value="TreeGrafter"/>
</dbReference>
<dbReference type="InterPro" id="IPR013099">
    <property type="entry name" value="K_chnl_dom"/>
</dbReference>
<keyword evidence="4 8" id="KW-1133">Transmembrane helix</keyword>
<evidence type="ECO:0000313" key="10">
    <source>
        <dbReference type="EMBL" id="CAD5119999.1"/>
    </source>
</evidence>
<feature type="transmembrane region" description="Helical" evidence="8">
    <location>
        <begin position="488"/>
        <end position="508"/>
    </location>
</feature>
<proteinExistence type="predicted"/>
<keyword evidence="3 8" id="KW-0812">Transmembrane</keyword>
<accession>A0A7I8VUK0</accession>
<evidence type="ECO:0000256" key="4">
    <source>
        <dbReference type="ARBA" id="ARBA00022989"/>
    </source>
</evidence>
<evidence type="ECO:0000256" key="5">
    <source>
        <dbReference type="ARBA" id="ARBA00023065"/>
    </source>
</evidence>
<comment type="subcellular location">
    <subcellularLocation>
        <location evidence="1">Membrane</location>
        <topology evidence="1">Multi-pass membrane protein</topology>
    </subcellularLocation>
</comment>
<evidence type="ECO:0000313" key="11">
    <source>
        <dbReference type="Proteomes" id="UP000549394"/>
    </source>
</evidence>
<feature type="transmembrane region" description="Helical" evidence="8">
    <location>
        <begin position="457"/>
        <end position="476"/>
    </location>
</feature>
<dbReference type="Proteomes" id="UP000549394">
    <property type="component" value="Unassembled WGS sequence"/>
</dbReference>
<evidence type="ECO:0000256" key="2">
    <source>
        <dbReference type="ARBA" id="ARBA00022448"/>
    </source>
</evidence>
<protein>
    <submittedName>
        <fullName evidence="10">DgyrCDS8581</fullName>
    </submittedName>
</protein>
<dbReference type="GO" id="GO:0015276">
    <property type="term" value="F:ligand-gated monoatomic ion channel activity"/>
    <property type="evidence" value="ECO:0007669"/>
    <property type="project" value="InterPro"/>
</dbReference>
<dbReference type="OrthoDB" id="297496at2759"/>
<feature type="transmembrane region" description="Helical" evidence="8">
    <location>
        <begin position="520"/>
        <end position="542"/>
    </location>
</feature>
<keyword evidence="2" id="KW-0813">Transport</keyword>
<dbReference type="GO" id="GO:0005251">
    <property type="term" value="F:delayed rectifier potassium channel activity"/>
    <property type="evidence" value="ECO:0007669"/>
    <property type="project" value="TreeGrafter"/>
</dbReference>
<sequence length="669" mass="76917">MSSSITVGWHEFPPLAYLSDKGEIQGYFIELINEVAEICWNNESIVYTSKYMTVDDLEFSEHKETILLPYPSIPDSALSEVYFPPSVGRFLPVTESFGSFLIFKEKWRFFNTNIGLVMSYWKFLILLMSATTWAGLFMWILERKKNSEFFPLDTFRGVFEGFWWAFVAMSTVGFGDKYPKGIVVFTANITLELNLEGIRYTHDILYKTVAVMTGSSDVGITLAKGGRPREFNTLKEIFESVEKEETNYALVGHYPAVHALERNLNEKSSIRIVESFPHRQIYGIKVTKKLDRCFLRNIARRRRKFSSAIRNITVAYIESTLLNEDFSVSQYGTVSWQALVYSTSSWLLIVTTIESGKVQGYFVELIDEIAKTCWKNKSVIYSSKYSSIKDMRLSVGRDNILLPYPFLSKSRIPVAGYDSYDIYSIPVIESNGGFLFKKEHTNFFNENIILILSYWKFILLLGSATAWIGLLMWFMERRINKEQFPKDALVGIFEGIWWAFVTMSTVGYGDRYPKRIVSKVVTLFWILISLIMMSVFTANITFELNFDGALNAPTLLFKRVSVVQDMEERRVCLSKGGVPIEYNTTEEVLQSVSSEKVSYGLIGQYPAVYILNKGLKDKTIGIVDNYEYDEIFGLKVMGRPDKCLLETIASRKKKYSLFNNISEKYLTVR</sequence>
<dbReference type="PANTHER" id="PTHR11537">
    <property type="entry name" value="VOLTAGE-GATED POTASSIUM CHANNEL"/>
    <property type="match status" value="1"/>
</dbReference>
<reference evidence="10 11" key="1">
    <citation type="submission" date="2020-08" db="EMBL/GenBank/DDBJ databases">
        <authorList>
            <person name="Hejnol A."/>
        </authorList>
    </citation>
    <scope>NUCLEOTIDE SEQUENCE [LARGE SCALE GENOMIC DNA]</scope>
</reference>
<keyword evidence="6 8" id="KW-0472">Membrane</keyword>
<dbReference type="AlphaFoldDB" id="A0A7I8VUK0"/>
<evidence type="ECO:0000256" key="8">
    <source>
        <dbReference type="SAM" id="Phobius"/>
    </source>
</evidence>
<feature type="transmembrane region" description="Helical" evidence="8">
    <location>
        <begin position="120"/>
        <end position="141"/>
    </location>
</feature>
<dbReference type="GO" id="GO:0008076">
    <property type="term" value="C:voltage-gated potassium channel complex"/>
    <property type="evidence" value="ECO:0007669"/>
    <property type="project" value="InterPro"/>
</dbReference>
<evidence type="ECO:0000256" key="1">
    <source>
        <dbReference type="ARBA" id="ARBA00004141"/>
    </source>
</evidence>
<comment type="caution">
    <text evidence="10">The sequence shown here is derived from an EMBL/GenBank/DDBJ whole genome shotgun (WGS) entry which is preliminary data.</text>
</comment>
<dbReference type="Gene3D" id="1.10.287.70">
    <property type="match status" value="2"/>
</dbReference>
<evidence type="ECO:0000256" key="7">
    <source>
        <dbReference type="ARBA" id="ARBA00023303"/>
    </source>
</evidence>